<accession>A0A6S7J4D8</accession>
<protein>
    <submittedName>
        <fullName evidence="1">Uncharacterized protein</fullName>
    </submittedName>
</protein>
<proteinExistence type="predicted"/>
<gene>
    <name evidence="1" type="ORF">PACLA_8A034016</name>
</gene>
<keyword evidence="2" id="KW-1185">Reference proteome</keyword>
<sequence>CEGKNMDDHQILYDVQYGLMVNYVAEQTGIIYLLQRWLTLSSLECEGKNMEIIKYYTYNIANGKLCGLTNRDNLLINTTMAI</sequence>
<comment type="caution">
    <text evidence="1">The sequence shown here is derived from an EMBL/GenBank/DDBJ whole genome shotgun (WGS) entry which is preliminary data.</text>
</comment>
<dbReference type="EMBL" id="CACRXK020013286">
    <property type="protein sequence ID" value="CAB4024884.1"/>
    <property type="molecule type" value="Genomic_DNA"/>
</dbReference>
<dbReference type="AlphaFoldDB" id="A0A6S7J4D8"/>
<feature type="non-terminal residue" evidence="1">
    <location>
        <position position="1"/>
    </location>
</feature>
<dbReference type="Proteomes" id="UP001152795">
    <property type="component" value="Unassembled WGS sequence"/>
</dbReference>
<organism evidence="1 2">
    <name type="scientific">Paramuricea clavata</name>
    <name type="common">Red gorgonian</name>
    <name type="synonym">Violescent sea-whip</name>
    <dbReference type="NCBI Taxonomy" id="317549"/>
    <lineage>
        <taxon>Eukaryota</taxon>
        <taxon>Metazoa</taxon>
        <taxon>Cnidaria</taxon>
        <taxon>Anthozoa</taxon>
        <taxon>Octocorallia</taxon>
        <taxon>Malacalcyonacea</taxon>
        <taxon>Plexauridae</taxon>
        <taxon>Paramuricea</taxon>
    </lineage>
</organism>
<reference evidence="1" key="1">
    <citation type="submission" date="2020-04" db="EMBL/GenBank/DDBJ databases">
        <authorList>
            <person name="Alioto T."/>
            <person name="Alioto T."/>
            <person name="Gomez Garrido J."/>
        </authorList>
    </citation>
    <scope>NUCLEOTIDE SEQUENCE</scope>
    <source>
        <strain evidence="1">A484AB</strain>
    </source>
</reference>
<name>A0A6S7J4D8_PARCT</name>
<evidence type="ECO:0000313" key="2">
    <source>
        <dbReference type="Proteomes" id="UP001152795"/>
    </source>
</evidence>
<evidence type="ECO:0000313" key="1">
    <source>
        <dbReference type="EMBL" id="CAB4024884.1"/>
    </source>
</evidence>